<dbReference type="Pfam" id="PF17917">
    <property type="entry name" value="RT_RNaseH"/>
    <property type="match status" value="1"/>
</dbReference>
<sequence length="518" mass="59894">MLVLWNPSIKRSVSILGSFEIRRPEALQSLGRVPNCFGVVRQESERKRPHDDKDQDPPARSGQGMKKRRTGKDAEPSNKSSKSKESTKGKTLINTSKAGKSVSAYNSVHEPKHIVQMDVKETNLDNVANDADEPQADTILKILKRIGEVVLPDSVGMDRMGTPTQYCKGSDRLLNLLLHRHRRIRSMSKAWIKRKPFYSEGQSIGKVIAYASRQLKIHEKIYTTHNLELGGEVFALKTWRHYLYGTKSVIYTDHKCLQHIFDQKELNMRQRRWIELFSDYECEIRYHPCKENVVANALSRREEENSTAEMLRGLEQLMERKEDRGADKTYCDLRDMLPRSSGGYDTNWVMVNKLTKLAYFLAIQEDYKMKKLARLYIDEIVAGHGVPVSIISDRDGRFTLRFWQTLQKALGMRFGYELIGTELVQETTNKVVLIKENLKVKYLADANLHVHLEEIKVDNTLCFVEEAVEIIDCEVKSLKRSRIPTIKAHWNWKRGHEDFIKYKYLHLLVEQAIVGSTK</sequence>
<evidence type="ECO:0000256" key="6">
    <source>
        <dbReference type="ARBA" id="ARBA00022918"/>
    </source>
</evidence>
<evidence type="ECO:0000256" key="3">
    <source>
        <dbReference type="ARBA" id="ARBA00022722"/>
    </source>
</evidence>
<dbReference type="SUPFAM" id="SSF53098">
    <property type="entry name" value="Ribonuclease H-like"/>
    <property type="match status" value="1"/>
</dbReference>
<feature type="domain" description="Reverse transcriptase RNase H-like" evidence="8">
    <location>
        <begin position="205"/>
        <end position="280"/>
    </location>
</feature>
<dbReference type="PANTHER" id="PTHR34072">
    <property type="entry name" value="ENZYMATIC POLYPROTEIN-RELATED"/>
    <property type="match status" value="1"/>
</dbReference>
<feature type="compositionally biased region" description="Polar residues" evidence="7">
    <location>
        <begin position="92"/>
        <end position="104"/>
    </location>
</feature>
<evidence type="ECO:0000256" key="5">
    <source>
        <dbReference type="ARBA" id="ARBA00022801"/>
    </source>
</evidence>
<dbReference type="GO" id="GO:0003964">
    <property type="term" value="F:RNA-directed DNA polymerase activity"/>
    <property type="evidence" value="ECO:0007669"/>
    <property type="project" value="UniProtKB-KW"/>
</dbReference>
<dbReference type="SUPFAM" id="SSF56672">
    <property type="entry name" value="DNA/RNA polymerases"/>
    <property type="match status" value="1"/>
</dbReference>
<gene>
    <name evidence="9" type="ORF">Tci_010615</name>
</gene>
<dbReference type="InterPro" id="IPR041373">
    <property type="entry name" value="RT_RNaseH"/>
</dbReference>
<dbReference type="CDD" id="cd09274">
    <property type="entry name" value="RNase_HI_RT_Ty3"/>
    <property type="match status" value="1"/>
</dbReference>
<keyword evidence="5" id="KW-0378">Hydrolase</keyword>
<dbReference type="Gene3D" id="3.30.420.10">
    <property type="entry name" value="Ribonuclease H-like superfamily/Ribonuclease H"/>
    <property type="match status" value="1"/>
</dbReference>
<evidence type="ECO:0000256" key="2">
    <source>
        <dbReference type="ARBA" id="ARBA00022695"/>
    </source>
</evidence>
<comment type="caution">
    <text evidence="9">The sequence shown here is derived from an EMBL/GenBank/DDBJ whole genome shotgun (WGS) entry which is preliminary data.</text>
</comment>
<dbReference type="EMBL" id="BKCJ010001076">
    <property type="protein sequence ID" value="GEU38637.1"/>
    <property type="molecule type" value="Genomic_DNA"/>
</dbReference>
<keyword evidence="1" id="KW-0808">Transferase</keyword>
<evidence type="ECO:0000256" key="7">
    <source>
        <dbReference type="SAM" id="MobiDB-lite"/>
    </source>
</evidence>
<evidence type="ECO:0000259" key="8">
    <source>
        <dbReference type="Pfam" id="PF17917"/>
    </source>
</evidence>
<feature type="compositionally biased region" description="Basic and acidic residues" evidence="7">
    <location>
        <begin position="71"/>
        <end position="88"/>
    </location>
</feature>
<dbReference type="InterPro" id="IPR012337">
    <property type="entry name" value="RNaseH-like_sf"/>
</dbReference>
<keyword evidence="2" id="KW-0548">Nucleotidyltransferase</keyword>
<name>A0A6L2JPW3_TANCI</name>
<protein>
    <submittedName>
        <fullName evidence="9">Putative reverse transcriptase domain-containing protein</fullName>
    </submittedName>
</protein>
<dbReference type="PANTHER" id="PTHR34072:SF52">
    <property type="entry name" value="RIBONUCLEASE H"/>
    <property type="match status" value="1"/>
</dbReference>
<feature type="region of interest" description="Disordered" evidence="7">
    <location>
        <begin position="40"/>
        <end position="104"/>
    </location>
</feature>
<keyword evidence="4" id="KW-0255">Endonuclease</keyword>
<evidence type="ECO:0000256" key="1">
    <source>
        <dbReference type="ARBA" id="ARBA00022679"/>
    </source>
</evidence>
<dbReference type="GO" id="GO:0016787">
    <property type="term" value="F:hydrolase activity"/>
    <property type="evidence" value="ECO:0007669"/>
    <property type="project" value="UniProtKB-KW"/>
</dbReference>
<dbReference type="InterPro" id="IPR043502">
    <property type="entry name" value="DNA/RNA_pol_sf"/>
</dbReference>
<keyword evidence="6 9" id="KW-0695">RNA-directed DNA polymerase</keyword>
<reference evidence="9" key="1">
    <citation type="journal article" date="2019" name="Sci. Rep.">
        <title>Draft genome of Tanacetum cinerariifolium, the natural source of mosquito coil.</title>
        <authorList>
            <person name="Yamashiro T."/>
            <person name="Shiraishi A."/>
            <person name="Satake H."/>
            <person name="Nakayama K."/>
        </authorList>
    </citation>
    <scope>NUCLEOTIDE SEQUENCE</scope>
</reference>
<accession>A0A6L2JPW3</accession>
<dbReference type="GO" id="GO:0004519">
    <property type="term" value="F:endonuclease activity"/>
    <property type="evidence" value="ECO:0007669"/>
    <property type="project" value="UniProtKB-KW"/>
</dbReference>
<evidence type="ECO:0000256" key="4">
    <source>
        <dbReference type="ARBA" id="ARBA00022759"/>
    </source>
</evidence>
<dbReference type="GO" id="GO:0003676">
    <property type="term" value="F:nucleic acid binding"/>
    <property type="evidence" value="ECO:0007669"/>
    <property type="project" value="InterPro"/>
</dbReference>
<proteinExistence type="predicted"/>
<organism evidence="9">
    <name type="scientific">Tanacetum cinerariifolium</name>
    <name type="common">Dalmatian daisy</name>
    <name type="synonym">Chrysanthemum cinerariifolium</name>
    <dbReference type="NCBI Taxonomy" id="118510"/>
    <lineage>
        <taxon>Eukaryota</taxon>
        <taxon>Viridiplantae</taxon>
        <taxon>Streptophyta</taxon>
        <taxon>Embryophyta</taxon>
        <taxon>Tracheophyta</taxon>
        <taxon>Spermatophyta</taxon>
        <taxon>Magnoliopsida</taxon>
        <taxon>eudicotyledons</taxon>
        <taxon>Gunneridae</taxon>
        <taxon>Pentapetalae</taxon>
        <taxon>asterids</taxon>
        <taxon>campanulids</taxon>
        <taxon>Asterales</taxon>
        <taxon>Asteraceae</taxon>
        <taxon>Asteroideae</taxon>
        <taxon>Anthemideae</taxon>
        <taxon>Anthemidinae</taxon>
        <taxon>Tanacetum</taxon>
    </lineage>
</organism>
<evidence type="ECO:0000313" key="9">
    <source>
        <dbReference type="EMBL" id="GEU38637.1"/>
    </source>
</evidence>
<dbReference type="AlphaFoldDB" id="A0A6L2JPW3"/>
<keyword evidence="3" id="KW-0540">Nuclease</keyword>
<dbReference type="InterPro" id="IPR036397">
    <property type="entry name" value="RNaseH_sf"/>
</dbReference>
<feature type="compositionally biased region" description="Basic and acidic residues" evidence="7">
    <location>
        <begin position="42"/>
        <end position="57"/>
    </location>
</feature>